<proteinExistence type="predicted"/>
<keyword evidence="2" id="KW-1185">Reference proteome</keyword>
<organism evidence="1 2">
    <name type="scientific">Allokutzneria oryzae</name>
    <dbReference type="NCBI Taxonomy" id="1378989"/>
    <lineage>
        <taxon>Bacteria</taxon>
        <taxon>Bacillati</taxon>
        <taxon>Actinomycetota</taxon>
        <taxon>Actinomycetes</taxon>
        <taxon>Pseudonocardiales</taxon>
        <taxon>Pseudonocardiaceae</taxon>
        <taxon>Allokutzneria</taxon>
    </lineage>
</organism>
<dbReference type="RefSeq" id="WP_377854351.1">
    <property type="nucleotide sequence ID" value="NZ_JBHLZU010000018.1"/>
</dbReference>
<evidence type="ECO:0000313" key="2">
    <source>
        <dbReference type="Proteomes" id="UP001589693"/>
    </source>
</evidence>
<protein>
    <submittedName>
        <fullName evidence="1">Transcriptional regulator</fullName>
    </submittedName>
</protein>
<evidence type="ECO:0000313" key="1">
    <source>
        <dbReference type="EMBL" id="MFB9906292.1"/>
    </source>
</evidence>
<accession>A0ABV5ZZG0</accession>
<name>A0ABV5ZZG0_9PSEU</name>
<comment type="caution">
    <text evidence="1">The sequence shown here is derived from an EMBL/GenBank/DDBJ whole genome shotgun (WGS) entry which is preliminary data.</text>
</comment>
<sequence length="156" mass="16285">MGTTFAVVFVALYAAHLVMDHWGQTSHQAANKGRCGSRTENRAGRLACASHVATYTAGTALTTLLVALVFADVAVSPLGFVVGQAVSALTHYWADRRHTLARLAAATGKAGFYALGAPRPGRDDNPSLGTGSYALDQSWHIGWLAVSAFLTALLGG</sequence>
<dbReference type="EMBL" id="JBHLZU010000018">
    <property type="protein sequence ID" value="MFB9906292.1"/>
    <property type="molecule type" value="Genomic_DNA"/>
</dbReference>
<reference evidence="1 2" key="1">
    <citation type="submission" date="2024-09" db="EMBL/GenBank/DDBJ databases">
        <authorList>
            <person name="Sun Q."/>
            <person name="Mori K."/>
        </authorList>
    </citation>
    <scope>NUCLEOTIDE SEQUENCE [LARGE SCALE GENOMIC DNA]</scope>
    <source>
        <strain evidence="1 2">TBRC 7907</strain>
    </source>
</reference>
<gene>
    <name evidence="1" type="ORF">ACFFQA_20335</name>
</gene>
<dbReference type="Proteomes" id="UP001589693">
    <property type="component" value="Unassembled WGS sequence"/>
</dbReference>